<accession>A0ABP4H6L5</accession>
<protein>
    <submittedName>
        <fullName evidence="1">Uncharacterized protein</fullName>
    </submittedName>
</protein>
<evidence type="ECO:0000313" key="2">
    <source>
        <dbReference type="Proteomes" id="UP001500282"/>
    </source>
</evidence>
<reference evidence="2" key="1">
    <citation type="journal article" date="2019" name="Int. J. Syst. Evol. Microbiol.">
        <title>The Global Catalogue of Microorganisms (GCM) 10K type strain sequencing project: providing services to taxonomists for standard genome sequencing and annotation.</title>
        <authorList>
            <consortium name="The Broad Institute Genomics Platform"/>
            <consortium name="The Broad Institute Genome Sequencing Center for Infectious Disease"/>
            <person name="Wu L."/>
            <person name="Ma J."/>
        </authorList>
    </citation>
    <scope>NUCLEOTIDE SEQUENCE [LARGE SCALE GENOMIC DNA]</scope>
    <source>
        <strain evidence="2">JCM 11448</strain>
    </source>
</reference>
<proteinExistence type="predicted"/>
<evidence type="ECO:0000313" key="1">
    <source>
        <dbReference type="EMBL" id="GAA1249515.1"/>
    </source>
</evidence>
<comment type="caution">
    <text evidence="1">The sequence shown here is derived from an EMBL/GenBank/DDBJ whole genome shotgun (WGS) entry which is preliminary data.</text>
</comment>
<sequence length="77" mass="8353">MGSRRFTARTRLWASDQPWNADNAAALAEWGRGLAEGIHPGHWRSAMGNSDTHLEGRIGIPHTVVFAEDLSTPAVSS</sequence>
<dbReference type="EMBL" id="BAAAIH010000001">
    <property type="protein sequence ID" value="GAA1249515.1"/>
    <property type="molecule type" value="Genomic_DNA"/>
</dbReference>
<organism evidence="1 2">
    <name type="scientific">Streptomyces javensis</name>
    <dbReference type="NCBI Taxonomy" id="114698"/>
    <lineage>
        <taxon>Bacteria</taxon>
        <taxon>Bacillati</taxon>
        <taxon>Actinomycetota</taxon>
        <taxon>Actinomycetes</taxon>
        <taxon>Kitasatosporales</taxon>
        <taxon>Streptomycetaceae</taxon>
        <taxon>Streptomyces</taxon>
        <taxon>Streptomyces violaceusniger group</taxon>
    </lineage>
</organism>
<name>A0ABP4H6L5_9ACTN</name>
<gene>
    <name evidence="1" type="ORF">GCM10009579_04020</name>
</gene>
<dbReference type="Proteomes" id="UP001500282">
    <property type="component" value="Unassembled WGS sequence"/>
</dbReference>
<keyword evidence="2" id="KW-1185">Reference proteome</keyword>